<keyword evidence="14" id="KW-0393">Immunoglobulin domain</keyword>
<keyword evidence="13" id="KW-0325">Glycoprotein</keyword>
<evidence type="ECO:0000256" key="9">
    <source>
        <dbReference type="ARBA" id="ARBA00022989"/>
    </source>
</evidence>
<name>A0A7E4ZSH2_PANRE</name>
<dbReference type="InterPro" id="IPR050964">
    <property type="entry name" value="Striated_Muscle_Regulatory"/>
</dbReference>
<feature type="domain" description="Fibronectin type-III" evidence="19">
    <location>
        <begin position="181"/>
        <end position="278"/>
    </location>
</feature>
<dbReference type="InterPro" id="IPR007110">
    <property type="entry name" value="Ig-like_dom"/>
</dbReference>
<keyword evidence="7" id="KW-0378">Hydrolase</keyword>
<dbReference type="Pfam" id="PF13927">
    <property type="entry name" value="Ig_3"/>
    <property type="match status" value="1"/>
</dbReference>
<dbReference type="InterPro" id="IPR003961">
    <property type="entry name" value="FN3_dom"/>
</dbReference>
<dbReference type="InterPro" id="IPR013783">
    <property type="entry name" value="Ig-like_fold"/>
</dbReference>
<evidence type="ECO:0000256" key="11">
    <source>
        <dbReference type="ARBA" id="ARBA00023157"/>
    </source>
</evidence>
<dbReference type="PROSITE" id="PS50835">
    <property type="entry name" value="IG_LIKE"/>
    <property type="match status" value="1"/>
</dbReference>
<evidence type="ECO:0000256" key="17">
    <source>
        <dbReference type="SAM" id="SignalP"/>
    </source>
</evidence>
<dbReference type="GO" id="GO:0016020">
    <property type="term" value="C:membrane"/>
    <property type="evidence" value="ECO:0007669"/>
    <property type="project" value="UniProtKB-SubCell"/>
</dbReference>
<keyword evidence="8" id="KW-0904">Protein phosphatase</keyword>
<dbReference type="InterPro" id="IPR036179">
    <property type="entry name" value="Ig-like_dom_sf"/>
</dbReference>
<comment type="similarity">
    <text evidence="2">Belongs to the protein-tyrosine phosphatase family. Receptor class 2A subfamily.</text>
</comment>
<evidence type="ECO:0000256" key="13">
    <source>
        <dbReference type="ARBA" id="ARBA00023180"/>
    </source>
</evidence>
<dbReference type="SUPFAM" id="SSF49265">
    <property type="entry name" value="Fibronectin type III"/>
    <property type="match status" value="2"/>
</dbReference>
<organism evidence="20 21">
    <name type="scientific">Panagrellus redivivus</name>
    <name type="common">Microworm</name>
    <dbReference type="NCBI Taxonomy" id="6233"/>
    <lineage>
        <taxon>Eukaryota</taxon>
        <taxon>Metazoa</taxon>
        <taxon>Ecdysozoa</taxon>
        <taxon>Nematoda</taxon>
        <taxon>Chromadorea</taxon>
        <taxon>Rhabditida</taxon>
        <taxon>Tylenchina</taxon>
        <taxon>Panagrolaimomorpha</taxon>
        <taxon>Panagrolaimoidea</taxon>
        <taxon>Panagrolaimidae</taxon>
        <taxon>Panagrellus</taxon>
    </lineage>
</organism>
<comment type="catalytic activity">
    <reaction evidence="15">
        <text>O-phospho-L-tyrosyl-[protein] + H2O = L-tyrosyl-[protein] + phosphate</text>
        <dbReference type="Rhea" id="RHEA:10684"/>
        <dbReference type="Rhea" id="RHEA-COMP:10136"/>
        <dbReference type="Rhea" id="RHEA-COMP:20101"/>
        <dbReference type="ChEBI" id="CHEBI:15377"/>
        <dbReference type="ChEBI" id="CHEBI:43474"/>
        <dbReference type="ChEBI" id="CHEBI:46858"/>
        <dbReference type="ChEBI" id="CHEBI:61978"/>
        <dbReference type="EC" id="3.1.3.48"/>
    </reaction>
</comment>
<keyword evidence="20" id="KW-1185">Reference proteome</keyword>
<keyword evidence="9" id="KW-1133">Transmembrane helix</keyword>
<evidence type="ECO:0000259" key="18">
    <source>
        <dbReference type="PROSITE" id="PS50835"/>
    </source>
</evidence>
<reference evidence="20" key="1">
    <citation type="journal article" date="2013" name="Genetics">
        <title>The draft genome and transcriptome of Panagrellus redivivus are shaped by the harsh demands of a free-living lifestyle.</title>
        <authorList>
            <person name="Srinivasan J."/>
            <person name="Dillman A.R."/>
            <person name="Macchietto M.G."/>
            <person name="Heikkinen L."/>
            <person name="Lakso M."/>
            <person name="Fracchia K.M."/>
            <person name="Antoshechkin I."/>
            <person name="Mortazavi A."/>
            <person name="Wong G."/>
            <person name="Sternberg P.W."/>
        </authorList>
    </citation>
    <scope>NUCLEOTIDE SEQUENCE [LARGE SCALE GENOMIC DNA]</scope>
    <source>
        <strain evidence="20">MT8872</strain>
    </source>
</reference>
<dbReference type="GO" id="GO:0004725">
    <property type="term" value="F:protein tyrosine phosphatase activity"/>
    <property type="evidence" value="ECO:0007669"/>
    <property type="project" value="UniProtKB-EC"/>
</dbReference>
<feature type="compositionally biased region" description="Acidic residues" evidence="16">
    <location>
        <begin position="526"/>
        <end position="539"/>
    </location>
</feature>
<keyword evidence="11" id="KW-1015">Disulfide bond</keyword>
<feature type="domain" description="Ig-like" evidence="18">
    <location>
        <begin position="89"/>
        <end position="174"/>
    </location>
</feature>
<dbReference type="FunFam" id="2.60.40.10:FF:000036">
    <property type="entry name" value="receptor-type tyrosine-protein phosphatase delta isoform X1"/>
    <property type="match status" value="1"/>
</dbReference>
<dbReference type="FunFam" id="2.60.40.10:FF:000010">
    <property type="entry name" value="receptor-type tyrosine-protein phosphatase delta isoform X1"/>
    <property type="match status" value="1"/>
</dbReference>
<evidence type="ECO:0000256" key="7">
    <source>
        <dbReference type="ARBA" id="ARBA00022801"/>
    </source>
</evidence>
<evidence type="ECO:0000256" key="8">
    <source>
        <dbReference type="ARBA" id="ARBA00022912"/>
    </source>
</evidence>
<keyword evidence="5 17" id="KW-0732">Signal</keyword>
<evidence type="ECO:0000256" key="6">
    <source>
        <dbReference type="ARBA" id="ARBA00022737"/>
    </source>
</evidence>
<evidence type="ECO:0000256" key="1">
    <source>
        <dbReference type="ARBA" id="ARBA00004167"/>
    </source>
</evidence>
<dbReference type="AlphaFoldDB" id="A0A7E4ZSH2"/>
<dbReference type="CDD" id="cd00063">
    <property type="entry name" value="FN3"/>
    <property type="match status" value="3"/>
</dbReference>
<evidence type="ECO:0000256" key="5">
    <source>
        <dbReference type="ARBA" id="ARBA00022729"/>
    </source>
</evidence>
<feature type="domain" description="Fibronectin type-III" evidence="19">
    <location>
        <begin position="283"/>
        <end position="381"/>
    </location>
</feature>
<protein>
    <recommendedName>
        <fullName evidence="3">protein-tyrosine-phosphatase</fullName>
        <ecNumber evidence="3">3.1.3.48</ecNumber>
    </recommendedName>
</protein>
<dbReference type="SUPFAM" id="SSF48726">
    <property type="entry name" value="Immunoglobulin"/>
    <property type="match status" value="1"/>
</dbReference>
<keyword evidence="6" id="KW-0677">Repeat</keyword>
<feature type="region of interest" description="Disordered" evidence="16">
    <location>
        <begin position="43"/>
        <end position="64"/>
    </location>
</feature>
<evidence type="ECO:0000313" key="21">
    <source>
        <dbReference type="WBParaSite" id="Pan_g14856.t1"/>
    </source>
</evidence>
<dbReference type="SMART" id="SM00409">
    <property type="entry name" value="IG"/>
    <property type="match status" value="1"/>
</dbReference>
<feature type="region of interest" description="Disordered" evidence="16">
    <location>
        <begin position="524"/>
        <end position="544"/>
    </location>
</feature>
<dbReference type="PROSITE" id="PS50853">
    <property type="entry name" value="FN3"/>
    <property type="match status" value="3"/>
</dbReference>
<dbReference type="InterPro" id="IPR036116">
    <property type="entry name" value="FN3_sf"/>
</dbReference>
<dbReference type="WBParaSite" id="Pan_g14856.t1">
    <property type="protein sequence ID" value="Pan_g14856.t1"/>
    <property type="gene ID" value="Pan_g14856"/>
</dbReference>
<keyword evidence="4" id="KW-0812">Transmembrane</keyword>
<sequence>MRPRFHHFLILVLLAVATTGMIFQHTFPSRIFEEARRLAETEIETEATDSRNSGNDRRDAASIRSANGTVLRDGTIGNSNSSAVRRVPPYFTVKLQNVYRVGIGASINLTCVAVGYPMPRVFWKRKSDDYFLNDPETAPFGKNVLTLTNVDRTDNYTCIAVSKLGNIEVSTTVEAKPLLPAPKGVKIVDSKDCNVRIRWDAVSEVSSEDPLQSYIVKYRQKYTERGGVFKEHKVPPSQTSAIIEGLEPYTQYEFIVVGVSNLGRGQPALPVESQTAESLPISPPAEVKARPLNSQAVLVQWSPPNNPNGRIIGYEVYFTNKPLSDEADKTGWQKKDFKSDELMATLSGLDPEKTYYIQIRARNAKGVGPFSKTVTVITKQGVPGQPSKLTAKAVDARRIALAWEKPLHSFNIVGYTIRFNVSRTETKELLLTSNVQKHTVDGLRPSTTYSFRVAAHSDRGQGVFGDEISATTMPIDAFVFPLFTVSRANLSTVLTINFGEIQSNKSIFIEYRLGKEPENLIQDTSSYEEEDISEDEEIEGSGVPEIPDKHEFWTRVPIDDADQSKLDVHGLRANTLYEIRLSGGGNSTSESILFKTPEDVTSKESSSLPFVLNTPSFHIRAYCAYITEYERRPSTAAAIVARFLVLPFRAEARSAPSDPCSREHRTATTCSQFAILIVCLHFKVGACLRLRQPLAPIVSWERHHKAYVMFQNPILQPVFVV</sequence>
<dbReference type="PRINTS" id="PR00014">
    <property type="entry name" value="FNTYPEIII"/>
</dbReference>
<evidence type="ECO:0000256" key="16">
    <source>
        <dbReference type="SAM" id="MobiDB-lite"/>
    </source>
</evidence>
<keyword evidence="12" id="KW-0675">Receptor</keyword>
<evidence type="ECO:0000256" key="10">
    <source>
        <dbReference type="ARBA" id="ARBA00023136"/>
    </source>
</evidence>
<dbReference type="Proteomes" id="UP000492821">
    <property type="component" value="Unassembled WGS sequence"/>
</dbReference>
<comment type="subcellular location">
    <subcellularLocation>
        <location evidence="1">Membrane</location>
        <topology evidence="1">Single-pass membrane protein</topology>
    </subcellularLocation>
</comment>
<feature type="domain" description="Fibronectin type-III" evidence="19">
    <location>
        <begin position="385"/>
        <end position="475"/>
    </location>
</feature>
<evidence type="ECO:0000259" key="19">
    <source>
        <dbReference type="PROSITE" id="PS50853"/>
    </source>
</evidence>
<dbReference type="InterPro" id="IPR003598">
    <property type="entry name" value="Ig_sub2"/>
</dbReference>
<evidence type="ECO:0000256" key="3">
    <source>
        <dbReference type="ARBA" id="ARBA00013064"/>
    </source>
</evidence>
<keyword evidence="10" id="KW-0472">Membrane</keyword>
<evidence type="ECO:0000313" key="20">
    <source>
        <dbReference type="Proteomes" id="UP000492821"/>
    </source>
</evidence>
<dbReference type="SMART" id="SM00060">
    <property type="entry name" value="FN3"/>
    <property type="match status" value="4"/>
</dbReference>
<reference evidence="21" key="2">
    <citation type="submission" date="2020-10" db="UniProtKB">
        <authorList>
            <consortium name="WormBaseParasite"/>
        </authorList>
    </citation>
    <scope>IDENTIFICATION</scope>
</reference>
<dbReference type="Gene3D" id="2.60.40.10">
    <property type="entry name" value="Immunoglobulins"/>
    <property type="match status" value="4"/>
</dbReference>
<evidence type="ECO:0000256" key="12">
    <source>
        <dbReference type="ARBA" id="ARBA00023170"/>
    </source>
</evidence>
<proteinExistence type="inferred from homology"/>
<feature type="signal peptide" evidence="17">
    <location>
        <begin position="1"/>
        <end position="20"/>
    </location>
</feature>
<dbReference type="EC" id="3.1.3.48" evidence="3"/>
<dbReference type="InterPro" id="IPR003599">
    <property type="entry name" value="Ig_sub"/>
</dbReference>
<dbReference type="PANTHER" id="PTHR13817:SF166">
    <property type="entry name" value="NEURONAL IGCAM-RELATED"/>
    <property type="match status" value="1"/>
</dbReference>
<evidence type="ECO:0000256" key="2">
    <source>
        <dbReference type="ARBA" id="ARBA00010504"/>
    </source>
</evidence>
<evidence type="ECO:0000256" key="15">
    <source>
        <dbReference type="ARBA" id="ARBA00051722"/>
    </source>
</evidence>
<dbReference type="PANTHER" id="PTHR13817">
    <property type="entry name" value="TITIN"/>
    <property type="match status" value="1"/>
</dbReference>
<feature type="chain" id="PRO_5028852618" description="protein-tyrosine-phosphatase" evidence="17">
    <location>
        <begin position="21"/>
        <end position="721"/>
    </location>
</feature>
<evidence type="ECO:0000256" key="14">
    <source>
        <dbReference type="ARBA" id="ARBA00023319"/>
    </source>
</evidence>
<accession>A0A7E4ZSH2</accession>
<dbReference type="Pfam" id="PF00041">
    <property type="entry name" value="fn3"/>
    <property type="match status" value="3"/>
</dbReference>
<evidence type="ECO:0000256" key="4">
    <source>
        <dbReference type="ARBA" id="ARBA00022692"/>
    </source>
</evidence>
<dbReference type="SMART" id="SM00408">
    <property type="entry name" value="IGc2"/>
    <property type="match status" value="1"/>
</dbReference>